<comment type="caution">
    <text evidence="3">The sequence shown here is derived from an EMBL/GenBank/DDBJ whole genome shotgun (WGS) entry which is preliminary data.</text>
</comment>
<reference evidence="3 4" key="1">
    <citation type="submission" date="2018-08" db="EMBL/GenBank/DDBJ databases">
        <title>Draft genome of the lignicolous fungus Coniochaeta pulveracea.</title>
        <authorList>
            <person name="Borstlap C.J."/>
            <person name="De Witt R.N."/>
            <person name="Botha A."/>
            <person name="Volschenk H."/>
        </authorList>
    </citation>
    <scope>NUCLEOTIDE SEQUENCE [LARGE SCALE GENOMIC DNA]</scope>
    <source>
        <strain evidence="3 4">CAB683</strain>
    </source>
</reference>
<dbReference type="SUPFAM" id="SSF53335">
    <property type="entry name" value="S-adenosyl-L-methionine-dependent methyltransferases"/>
    <property type="match status" value="1"/>
</dbReference>
<name>A0A420Y5R2_9PEZI</name>
<feature type="region of interest" description="Disordered" evidence="2">
    <location>
        <begin position="1"/>
        <end position="24"/>
    </location>
</feature>
<dbReference type="STRING" id="177199.A0A420Y5R2"/>
<dbReference type="PANTHER" id="PTHR43591">
    <property type="entry name" value="METHYLTRANSFERASE"/>
    <property type="match status" value="1"/>
</dbReference>
<evidence type="ECO:0000313" key="4">
    <source>
        <dbReference type="Proteomes" id="UP000275385"/>
    </source>
</evidence>
<dbReference type="Gene3D" id="3.40.50.150">
    <property type="entry name" value="Vaccinia Virus protein VP39"/>
    <property type="match status" value="1"/>
</dbReference>
<accession>A0A420Y5R2</accession>
<dbReference type="EMBL" id="QVQW01000045">
    <property type="protein sequence ID" value="RKU43222.1"/>
    <property type="molecule type" value="Genomic_DNA"/>
</dbReference>
<comment type="similarity">
    <text evidence="1">Belongs to the methyltransferase superfamily. LaeA methyltransferase family.</text>
</comment>
<dbReference type="PANTHER" id="PTHR43591:SF10">
    <property type="entry name" value="ABC TRANSMEMBRANE TYPE-1 DOMAIN-CONTAINING PROTEIN-RELATED"/>
    <property type="match status" value="1"/>
</dbReference>
<evidence type="ECO:0000256" key="1">
    <source>
        <dbReference type="ARBA" id="ARBA00038158"/>
    </source>
</evidence>
<dbReference type="CDD" id="cd02440">
    <property type="entry name" value="AdoMet_MTases"/>
    <property type="match status" value="1"/>
</dbReference>
<evidence type="ECO:0000313" key="3">
    <source>
        <dbReference type="EMBL" id="RKU43222.1"/>
    </source>
</evidence>
<dbReference type="AlphaFoldDB" id="A0A420Y5R2"/>
<protein>
    <recommendedName>
        <fullName evidence="5">Methyltransferase domain-containing protein</fullName>
    </recommendedName>
</protein>
<feature type="region of interest" description="Disordered" evidence="2">
    <location>
        <begin position="50"/>
        <end position="81"/>
    </location>
</feature>
<evidence type="ECO:0008006" key="5">
    <source>
        <dbReference type="Google" id="ProtNLM"/>
    </source>
</evidence>
<sequence length="570" mass="63295">MLEESSMPVAALPDERLPVGHDIPGNDSYITHVIQPGPDEEIPLSRAVSVPPVIDTPPTIGQTGADDSETDSGEDSQHVCAPDGEPVVPEMGYKDNHEWPLVFPPVASYERDLILQRPHLACSTHAQLLELFPAASGGYVRPCNSQAGLVANESLHNFTMPHQDTDHRSDTVYQPYIDYDYQSATTPLAAPSTWIGIPTSSDHSGHPETEASSTGEVGGEDDIPQPTGTTDDTEEPNEEDIEAVQQAEEGGSIIVDSDDMASDAGYESDGRSSTTSSIASSFREFLYENGRRYHKFRPGRYNFPNDESEQEREDMKHGCLLLLCQSLHLAPILNPHEILDIGTGTGIWAIDMGDKYPSANVVGIDLSPIQPSWVPPNVSFVLDDIESDWLYGENHFDYIHSRHTIMAIKDWAQLFDRAYYHLRPGGWIELQEINHFPISSNNSMGADHPVASFWRNINDGLTQLNVDFNAASTGKLVDLMRQAGFVNIVDRVMHIPIGTWPKNKILKQVGLYWRTILLDGLQAIALGPLTRGLHWSREQVEVYLIDVRRGYHDNSALMYMPLHIVYGQKP</sequence>
<keyword evidence="4" id="KW-1185">Reference proteome</keyword>
<dbReference type="Pfam" id="PF13489">
    <property type="entry name" value="Methyltransf_23"/>
    <property type="match status" value="1"/>
</dbReference>
<dbReference type="GO" id="GO:0008168">
    <property type="term" value="F:methyltransferase activity"/>
    <property type="evidence" value="ECO:0007669"/>
    <property type="project" value="TreeGrafter"/>
</dbReference>
<proteinExistence type="inferred from homology"/>
<feature type="compositionally biased region" description="Acidic residues" evidence="2">
    <location>
        <begin position="231"/>
        <end position="242"/>
    </location>
</feature>
<organism evidence="3 4">
    <name type="scientific">Coniochaeta pulveracea</name>
    <dbReference type="NCBI Taxonomy" id="177199"/>
    <lineage>
        <taxon>Eukaryota</taxon>
        <taxon>Fungi</taxon>
        <taxon>Dikarya</taxon>
        <taxon>Ascomycota</taxon>
        <taxon>Pezizomycotina</taxon>
        <taxon>Sordariomycetes</taxon>
        <taxon>Sordariomycetidae</taxon>
        <taxon>Coniochaetales</taxon>
        <taxon>Coniochaetaceae</taxon>
        <taxon>Coniochaeta</taxon>
    </lineage>
</organism>
<dbReference type="OrthoDB" id="184880at2759"/>
<dbReference type="Proteomes" id="UP000275385">
    <property type="component" value="Unassembled WGS sequence"/>
</dbReference>
<gene>
    <name evidence="3" type="ORF">DL546_001557</name>
</gene>
<dbReference type="InterPro" id="IPR029063">
    <property type="entry name" value="SAM-dependent_MTases_sf"/>
</dbReference>
<feature type="region of interest" description="Disordered" evidence="2">
    <location>
        <begin position="192"/>
        <end position="277"/>
    </location>
</feature>
<evidence type="ECO:0000256" key="2">
    <source>
        <dbReference type="SAM" id="MobiDB-lite"/>
    </source>
</evidence>